<proteinExistence type="predicted"/>
<keyword evidence="3" id="KW-1185">Reference proteome</keyword>
<protein>
    <submittedName>
        <fullName evidence="2">Uncharacterized protein</fullName>
    </submittedName>
</protein>
<dbReference type="EMBL" id="BGZK01000461">
    <property type="protein sequence ID" value="GBP44964.1"/>
    <property type="molecule type" value="Genomic_DNA"/>
</dbReference>
<accession>A0A4C1W465</accession>
<organism evidence="2 3">
    <name type="scientific">Eumeta variegata</name>
    <name type="common">Bagworm moth</name>
    <name type="synonym">Eumeta japonica</name>
    <dbReference type="NCBI Taxonomy" id="151549"/>
    <lineage>
        <taxon>Eukaryota</taxon>
        <taxon>Metazoa</taxon>
        <taxon>Ecdysozoa</taxon>
        <taxon>Arthropoda</taxon>
        <taxon>Hexapoda</taxon>
        <taxon>Insecta</taxon>
        <taxon>Pterygota</taxon>
        <taxon>Neoptera</taxon>
        <taxon>Endopterygota</taxon>
        <taxon>Lepidoptera</taxon>
        <taxon>Glossata</taxon>
        <taxon>Ditrysia</taxon>
        <taxon>Tineoidea</taxon>
        <taxon>Psychidae</taxon>
        <taxon>Oiketicinae</taxon>
        <taxon>Eumeta</taxon>
    </lineage>
</organism>
<evidence type="ECO:0000313" key="3">
    <source>
        <dbReference type="Proteomes" id="UP000299102"/>
    </source>
</evidence>
<feature type="region of interest" description="Disordered" evidence="1">
    <location>
        <begin position="102"/>
        <end position="125"/>
    </location>
</feature>
<comment type="caution">
    <text evidence="2">The sequence shown here is derived from an EMBL/GenBank/DDBJ whole genome shotgun (WGS) entry which is preliminary data.</text>
</comment>
<name>A0A4C1W465_EUMVA</name>
<dbReference type="Proteomes" id="UP000299102">
    <property type="component" value="Unassembled WGS sequence"/>
</dbReference>
<gene>
    <name evidence="2" type="ORF">EVAR_84455_1</name>
</gene>
<evidence type="ECO:0000256" key="1">
    <source>
        <dbReference type="SAM" id="MobiDB-lite"/>
    </source>
</evidence>
<reference evidence="2 3" key="1">
    <citation type="journal article" date="2019" name="Commun. Biol.">
        <title>The bagworm genome reveals a unique fibroin gene that provides high tensile strength.</title>
        <authorList>
            <person name="Kono N."/>
            <person name="Nakamura H."/>
            <person name="Ohtoshi R."/>
            <person name="Tomita M."/>
            <person name="Numata K."/>
            <person name="Arakawa K."/>
        </authorList>
    </citation>
    <scope>NUCLEOTIDE SEQUENCE [LARGE SCALE GENOMIC DNA]</scope>
</reference>
<evidence type="ECO:0000313" key="2">
    <source>
        <dbReference type="EMBL" id="GBP44964.1"/>
    </source>
</evidence>
<sequence>MNLRERSLGAEIMCGLGVQTVNSPEYITRTDARGLTAAARYPTHFYTRGARHYGTRLEGTLTHSNTLRVQGPVANSVVILLGTLVNAVIGGKFARTVVGEDAGVNGAEPGSARPRRVVESGGGRK</sequence>
<dbReference type="AlphaFoldDB" id="A0A4C1W465"/>